<dbReference type="GO" id="GO:0003700">
    <property type="term" value="F:DNA-binding transcription factor activity"/>
    <property type="evidence" value="ECO:0007669"/>
    <property type="project" value="InterPro"/>
</dbReference>
<dbReference type="Proteomes" id="UP000541033">
    <property type="component" value="Unassembled WGS sequence"/>
</dbReference>
<accession>A0A7X5R1K1</accession>
<dbReference type="PRINTS" id="PR00037">
    <property type="entry name" value="HTHLACR"/>
</dbReference>
<evidence type="ECO:0000256" key="1">
    <source>
        <dbReference type="ARBA" id="ARBA00021390"/>
    </source>
</evidence>
<dbReference type="PANTHER" id="PTHR30363:SF4">
    <property type="entry name" value="GLYCEROL-3-PHOSPHATE REGULON REPRESSOR"/>
    <property type="match status" value="1"/>
</dbReference>
<evidence type="ECO:0000313" key="9">
    <source>
        <dbReference type="Proteomes" id="UP000541033"/>
    </source>
</evidence>
<gene>
    <name evidence="8" type="ORF">FHX76_001826</name>
</gene>
<dbReference type="InterPro" id="IPR014036">
    <property type="entry name" value="DeoR-like_C"/>
</dbReference>
<organism evidence="8 9">
    <name type="scientific">Lysinibacter cavernae</name>
    <dbReference type="NCBI Taxonomy" id="1640652"/>
    <lineage>
        <taxon>Bacteria</taxon>
        <taxon>Bacillati</taxon>
        <taxon>Actinomycetota</taxon>
        <taxon>Actinomycetes</taxon>
        <taxon>Micrococcales</taxon>
        <taxon>Microbacteriaceae</taxon>
        <taxon>Lysinibacter</taxon>
    </lineage>
</organism>
<comment type="caution">
    <text evidence="8">The sequence shown here is derived from an EMBL/GenBank/DDBJ whole genome shotgun (WGS) entry which is preliminary data.</text>
</comment>
<dbReference type="GO" id="GO:0003677">
    <property type="term" value="F:DNA binding"/>
    <property type="evidence" value="ECO:0007669"/>
    <property type="project" value="UniProtKB-KW"/>
</dbReference>
<evidence type="ECO:0000313" key="8">
    <source>
        <dbReference type="EMBL" id="NIH53958.1"/>
    </source>
</evidence>
<reference evidence="8 9" key="1">
    <citation type="submission" date="2020-02" db="EMBL/GenBank/DDBJ databases">
        <title>Sequencing the genomes of 1000 actinobacteria strains.</title>
        <authorList>
            <person name="Klenk H.-P."/>
        </authorList>
    </citation>
    <scope>NUCLEOTIDE SEQUENCE [LARGE SCALE GENOMIC DNA]</scope>
    <source>
        <strain evidence="8 9">DSM 27960</strain>
    </source>
</reference>
<feature type="domain" description="HTH deoR-type" evidence="7">
    <location>
        <begin position="18"/>
        <end position="73"/>
    </location>
</feature>
<dbReference type="AlphaFoldDB" id="A0A7X5R1K1"/>
<evidence type="ECO:0000256" key="3">
    <source>
        <dbReference type="ARBA" id="ARBA00023015"/>
    </source>
</evidence>
<sequence length="287" mass="31796">MNEVDTVDSSARNRFTRQGDRQRAIQEIVMSEGAVRIEQLAERFGISIMTVHRDLDELESRGLLRKSRGLATALSTSLIESSDVFRSSRQLAEKDALAHAAMEFIEPGQAIFMDDSTTIAHLVPLLSTKAPLTIITNVLPLMQQVSTIRGMSLLALGGNYYNWCSAFMGRMTNEAIANLKADVFVLSTSAVVDDVCMHQTLETIDTKRAMFDASAKRILLVDHTKFEKRALYALVPLTDFDVVIVDYKTDSSHVERLRAQGINVVVAPRVAPSTERRPAARPTQTGE</sequence>
<evidence type="ECO:0000256" key="5">
    <source>
        <dbReference type="ARBA" id="ARBA00023163"/>
    </source>
</evidence>
<dbReference type="InterPro" id="IPR036390">
    <property type="entry name" value="WH_DNA-bd_sf"/>
</dbReference>
<evidence type="ECO:0000259" key="7">
    <source>
        <dbReference type="PROSITE" id="PS51000"/>
    </source>
</evidence>
<name>A0A7X5R1K1_9MICO</name>
<proteinExistence type="predicted"/>
<dbReference type="PROSITE" id="PS00894">
    <property type="entry name" value="HTH_DEOR_1"/>
    <property type="match status" value="1"/>
</dbReference>
<evidence type="ECO:0000256" key="2">
    <source>
        <dbReference type="ARBA" id="ARBA00022491"/>
    </source>
</evidence>
<comment type="function">
    <text evidence="6">Repressor of the lactose catabolism operon. Galactose-6-phosphate is the inducer.</text>
</comment>
<evidence type="ECO:0000256" key="4">
    <source>
        <dbReference type="ARBA" id="ARBA00023125"/>
    </source>
</evidence>
<dbReference type="Pfam" id="PF00455">
    <property type="entry name" value="DeoRC"/>
    <property type="match status" value="1"/>
</dbReference>
<dbReference type="InterPro" id="IPR037171">
    <property type="entry name" value="NagB/RpiA_transferase-like"/>
</dbReference>
<keyword evidence="2" id="KW-0678">Repressor</keyword>
<dbReference type="SMART" id="SM01134">
    <property type="entry name" value="DeoRC"/>
    <property type="match status" value="1"/>
</dbReference>
<keyword evidence="3" id="KW-0805">Transcription regulation</keyword>
<dbReference type="SUPFAM" id="SSF100950">
    <property type="entry name" value="NagB/RpiA/CoA transferase-like"/>
    <property type="match status" value="1"/>
</dbReference>
<dbReference type="Gene3D" id="1.10.10.10">
    <property type="entry name" value="Winged helix-like DNA-binding domain superfamily/Winged helix DNA-binding domain"/>
    <property type="match status" value="1"/>
</dbReference>
<dbReference type="PANTHER" id="PTHR30363">
    <property type="entry name" value="HTH-TYPE TRANSCRIPTIONAL REGULATOR SRLR-RELATED"/>
    <property type="match status" value="1"/>
</dbReference>
<dbReference type="InterPro" id="IPR050313">
    <property type="entry name" value="Carb_Metab_HTH_regulators"/>
</dbReference>
<evidence type="ECO:0000256" key="6">
    <source>
        <dbReference type="ARBA" id="ARBA00024937"/>
    </source>
</evidence>
<dbReference type="PROSITE" id="PS51000">
    <property type="entry name" value="HTH_DEOR_2"/>
    <property type="match status" value="1"/>
</dbReference>
<keyword evidence="5" id="KW-0804">Transcription</keyword>
<dbReference type="EMBL" id="JAAMOX010000001">
    <property type="protein sequence ID" value="NIH53958.1"/>
    <property type="molecule type" value="Genomic_DNA"/>
</dbReference>
<dbReference type="SMART" id="SM00420">
    <property type="entry name" value="HTH_DEOR"/>
    <property type="match status" value="1"/>
</dbReference>
<dbReference type="InterPro" id="IPR001034">
    <property type="entry name" value="DeoR_HTH"/>
</dbReference>
<dbReference type="SUPFAM" id="SSF46785">
    <property type="entry name" value="Winged helix' DNA-binding domain"/>
    <property type="match status" value="1"/>
</dbReference>
<keyword evidence="4" id="KW-0238">DNA-binding</keyword>
<dbReference type="Pfam" id="PF08220">
    <property type="entry name" value="HTH_DeoR"/>
    <property type="match status" value="1"/>
</dbReference>
<dbReference type="InterPro" id="IPR018356">
    <property type="entry name" value="Tscrpt_reg_HTH_DeoR_CS"/>
</dbReference>
<dbReference type="RefSeq" id="WP_167149988.1">
    <property type="nucleotide sequence ID" value="NZ_JAAMOX010000001.1"/>
</dbReference>
<keyword evidence="9" id="KW-1185">Reference proteome</keyword>
<protein>
    <recommendedName>
        <fullName evidence="1">Lactose phosphotransferase system repressor</fullName>
    </recommendedName>
</protein>
<dbReference type="InterPro" id="IPR036388">
    <property type="entry name" value="WH-like_DNA-bd_sf"/>
</dbReference>